<evidence type="ECO:0000256" key="9">
    <source>
        <dbReference type="HAMAP-Rule" id="MF_00092"/>
    </source>
</evidence>
<comment type="similarity">
    <text evidence="9">Belongs to the DNA mismatch repair MutS family. MutS2 subfamily.</text>
</comment>
<dbReference type="SMART" id="SM00533">
    <property type="entry name" value="MUTSd"/>
    <property type="match status" value="1"/>
</dbReference>
<dbReference type="InterPro" id="IPR027417">
    <property type="entry name" value="P-loop_NTPase"/>
</dbReference>
<reference evidence="13" key="2">
    <citation type="submission" date="2012-02" db="EMBL/GenBank/DDBJ databases">
        <title>Complete sequence of chromosome 2 of Prevotella dentalis DSM 3688.</title>
        <authorList>
            <consortium name="US DOE Joint Genome Institute (JGI-PGF)"/>
            <person name="Lucas S."/>
            <person name="Copeland A."/>
            <person name="Lapidus A."/>
            <person name="Glavina del Rio T."/>
            <person name="Dalin E."/>
            <person name="Tice H."/>
            <person name="Bruce D."/>
            <person name="Goodwin L."/>
            <person name="Pitluck S."/>
            <person name="Peters L."/>
            <person name="Mikhailova N."/>
            <person name="Chertkov O."/>
            <person name="Kyrpides N."/>
            <person name="Mavromatis K."/>
            <person name="Ivanova N."/>
            <person name="Brettin T."/>
            <person name="Detter J.C."/>
            <person name="Han C."/>
            <person name="Larimer F."/>
            <person name="Land M."/>
            <person name="Hauser L."/>
            <person name="Markowitz V."/>
            <person name="Cheng J.-F."/>
            <person name="Hugenholtz P."/>
            <person name="Woyke T."/>
            <person name="Wu D."/>
            <person name="Gronow S."/>
            <person name="Wellnitz S."/>
            <person name="Brambilla E."/>
            <person name="Klenk H.-P."/>
            <person name="Eisen J.A."/>
        </authorList>
    </citation>
    <scope>NUCLEOTIDE SEQUENCE [LARGE SCALE GENOMIC DNA]</scope>
    <source>
        <strain evidence="13">DSM 3688</strain>
    </source>
</reference>
<feature type="region of interest" description="Disordered" evidence="11">
    <location>
        <begin position="709"/>
        <end position="729"/>
    </location>
</feature>
<dbReference type="Pfam" id="PF01713">
    <property type="entry name" value="Smr"/>
    <property type="match status" value="1"/>
</dbReference>
<proteinExistence type="inferred from homology"/>
<dbReference type="PANTHER" id="PTHR48466">
    <property type="entry name" value="OS10G0509000 PROTEIN-RELATED"/>
    <property type="match status" value="1"/>
</dbReference>
<evidence type="ECO:0000256" key="8">
    <source>
        <dbReference type="ARBA" id="ARBA00023125"/>
    </source>
</evidence>
<keyword evidence="6 9" id="KW-0067">ATP-binding</keyword>
<reference evidence="14 15" key="1">
    <citation type="submission" date="2011-04" db="EMBL/GenBank/DDBJ databases">
        <authorList>
            <person name="Muzny D."/>
            <person name="Qin X."/>
            <person name="Deng J."/>
            <person name="Jiang H."/>
            <person name="Liu Y."/>
            <person name="Qu J."/>
            <person name="Song X.-Z."/>
            <person name="Zhang L."/>
            <person name="Thornton R."/>
            <person name="Coyle M."/>
            <person name="Francisco L."/>
            <person name="Jackson L."/>
            <person name="Javaid M."/>
            <person name="Korchina V."/>
            <person name="Kovar C."/>
            <person name="Mata R."/>
            <person name="Mathew T."/>
            <person name="Ngo R."/>
            <person name="Nguyen L."/>
            <person name="Nguyen N."/>
            <person name="Okwuonu G."/>
            <person name="Ongeri F."/>
            <person name="Pham C."/>
            <person name="Simmons D."/>
            <person name="Wilczek-Boney K."/>
            <person name="Hale W."/>
            <person name="Jakkamsetti A."/>
            <person name="Pham P."/>
            <person name="Ruth R."/>
            <person name="San Lucas F."/>
            <person name="Warren J."/>
            <person name="Zhang J."/>
            <person name="Zhao Z."/>
            <person name="Zhou C."/>
            <person name="Zhu D."/>
            <person name="Lee S."/>
            <person name="Bess C."/>
            <person name="Blankenburg K."/>
            <person name="Forbes L."/>
            <person name="Fu Q."/>
            <person name="Gubbala S."/>
            <person name="Hirani K."/>
            <person name="Jayaseelan J.C."/>
            <person name="Lara F."/>
            <person name="Munidasa M."/>
            <person name="Palculict T."/>
            <person name="Patil S."/>
            <person name="Pu L.-L."/>
            <person name="Saada N."/>
            <person name="Tang L."/>
            <person name="Weissenberger G."/>
            <person name="Zhu Y."/>
            <person name="Hemphill L."/>
            <person name="Shang Y."/>
            <person name="Youmans B."/>
            <person name="Ayvaz T."/>
            <person name="Ross M."/>
            <person name="Santibanez J."/>
            <person name="Aqrawi P."/>
            <person name="Gross S."/>
            <person name="Joshi V."/>
            <person name="Fowler G."/>
            <person name="Nazareth L."/>
            <person name="Reid J."/>
            <person name="Worley K."/>
            <person name="Petrosino J."/>
            <person name="Highlander S."/>
            <person name="Gibbs R."/>
        </authorList>
    </citation>
    <scope>NUCLEOTIDE SEQUENCE [LARGE SCALE GENOMIC DNA]</scope>
    <source>
        <strain evidence="14 15">DSM 3688</strain>
    </source>
</reference>
<dbReference type="SMART" id="SM00534">
    <property type="entry name" value="MUTSac"/>
    <property type="match status" value="1"/>
</dbReference>
<dbReference type="Gene3D" id="3.40.50.300">
    <property type="entry name" value="P-loop containing nucleotide triphosphate hydrolases"/>
    <property type="match status" value="1"/>
</dbReference>
<accession>F9D410</accession>
<dbReference type="GO" id="GO:0016887">
    <property type="term" value="F:ATP hydrolysis activity"/>
    <property type="evidence" value="ECO:0007669"/>
    <property type="project" value="InterPro"/>
</dbReference>
<keyword evidence="3 9" id="KW-0547">Nucleotide-binding</keyword>
<dbReference type="InterPro" id="IPR036187">
    <property type="entry name" value="DNA_mismatch_repair_MutS_sf"/>
</dbReference>
<dbReference type="GO" id="GO:0004519">
    <property type="term" value="F:endonuclease activity"/>
    <property type="evidence" value="ECO:0007669"/>
    <property type="project" value="UniProtKB-UniRule"/>
</dbReference>
<evidence type="ECO:0000256" key="2">
    <source>
        <dbReference type="ARBA" id="ARBA00022730"/>
    </source>
</evidence>
<dbReference type="InterPro" id="IPR045076">
    <property type="entry name" value="MutS"/>
</dbReference>
<comment type="subunit">
    <text evidence="9">Homodimer. Binds to stalled ribosomes, contacting rRNA.</text>
</comment>
<dbReference type="GO" id="GO:0072344">
    <property type="term" value="P:rescue of stalled ribosome"/>
    <property type="evidence" value="ECO:0007669"/>
    <property type="project" value="UniProtKB-UniRule"/>
</dbReference>
<comment type="function">
    <text evidence="9">Endonuclease that is involved in the suppression of homologous recombination and thus may have a key role in the control of bacterial genetic diversity.</text>
</comment>
<dbReference type="Pfam" id="PF20297">
    <property type="entry name" value="MSSS"/>
    <property type="match status" value="1"/>
</dbReference>
<dbReference type="EC" id="3.6.4.-" evidence="9"/>
<dbReference type="SUPFAM" id="SSF48334">
    <property type="entry name" value="DNA repair protein MutS, domain III"/>
    <property type="match status" value="1"/>
</dbReference>
<sequence length="916" mass="103625">MIYPSNFENKIGFDEIRARLKSACLSTLGKSLVDEMAFSADAEQVSTWMEEIREMRRIGEEGEEFPLTYFFDVRESVRRVRLEGTWMEEQELFDLRRSLKTIEDLVKFLYRGEPMEQQRHAEHDTRHENVSGEMLQRGYDDEAQHENVAIGAEEDDMVTVTADAFALKRWAYPVLHDLADGIATFPVLIQQIDQILDKFGHIRDNASPELLNIRRELARTESSISRILNGILRAAQTDGVVDKDVAPTMRDGRLVIPVAPALKRKISGIVHDESATGRTVFIEPTEVVEANNKIRELESEERHEIIRILTKMAARIRPHVREILDSYHFLAQIDLIQAKSSLAKAMDGYEPHPAARPYVDLIQARHPLLEAHLKAGQGIVPLDIMLTAEKHILIISGPNAGGKSVCLKTVGLLQYMLQCGLSIPVGSRSRCGVFADIMMDIGDEQSLENDLSTYSSHLLNMKNMMRQASDKTLILIDEFGTGTEPQIGGAIAESVLGQFCRRGAWAVITTHYQNLKHFADSHDGVANGAMLYDRHEMRPLFQLDIGRPGSSFAIEIARKIGLPEEVIREASDMVGSDYIQSDKYLQDIVRDKRYWEQKRQTVHQQEKELQRRIDRYESDITDVDRQRRDILNQARQEAKDLLREANRRIENAIREIREQQAEKEETRKIRAGLDAFKQEVEAGDWKMTGKRQGGVLSDEEFQKKIAQIQARRQRHEERKKNRKADEQRAADVLRGAALRPGSPDAARKTLSPGDEVRIKGLGSTGRIESLDGKMATVVIGDMRTKLPLSRIEVVGAAAATAETDAPKTKMDEIKAGLQSYNISHVTQDTIDDHRKNFRQDLDVRGMRGDEALQAVQYFVDDAILMGMPRVRILHGKGNGILRQLIRQYLSSEPSVSHFRDEHVQFGGAGITVVDLG</sequence>
<keyword evidence="2 9" id="KW-0699">rRNA-binding</keyword>
<feature type="coiled-coil region" evidence="10">
    <location>
        <begin position="599"/>
        <end position="669"/>
    </location>
</feature>
<evidence type="ECO:0000313" key="15">
    <source>
        <dbReference type="Proteomes" id="UP000007820"/>
    </source>
</evidence>
<keyword evidence="16" id="KW-1185">Reference proteome</keyword>
<evidence type="ECO:0000256" key="7">
    <source>
        <dbReference type="ARBA" id="ARBA00022884"/>
    </source>
</evidence>
<keyword evidence="10" id="KW-0175">Coiled coil</keyword>
<feature type="binding site" evidence="9">
    <location>
        <begin position="397"/>
        <end position="404"/>
    </location>
    <ligand>
        <name>ATP</name>
        <dbReference type="ChEBI" id="CHEBI:30616"/>
    </ligand>
</feature>
<organism evidence="14 15">
    <name type="scientific">Prevotella dentalis (strain ATCC 49559 / DSM 3688 / JCM 13448 / NCTC 12043 / ES 2772)</name>
    <name type="common">Mitsuokella dentalis</name>
    <dbReference type="NCBI Taxonomy" id="908937"/>
    <lineage>
        <taxon>Bacteria</taxon>
        <taxon>Pseudomonadati</taxon>
        <taxon>Bacteroidota</taxon>
        <taxon>Bacteroidia</taxon>
        <taxon>Bacteroidales</taxon>
        <taxon>Prevotellaceae</taxon>
        <taxon>Prevotella</taxon>
    </lineage>
</organism>
<dbReference type="GO" id="GO:0043023">
    <property type="term" value="F:ribosomal large subunit binding"/>
    <property type="evidence" value="ECO:0007669"/>
    <property type="project" value="UniProtKB-UniRule"/>
</dbReference>
<dbReference type="InterPro" id="IPR007696">
    <property type="entry name" value="DNA_mismatch_repair_MutS_core"/>
</dbReference>
<dbReference type="KEGG" id="pdt:Prede_2632"/>
<evidence type="ECO:0000313" key="16">
    <source>
        <dbReference type="Proteomes" id="UP000010862"/>
    </source>
</evidence>
<dbReference type="InterPro" id="IPR005747">
    <property type="entry name" value="MutS2"/>
</dbReference>
<comment type="function">
    <text evidence="9">Acts as a ribosome collision sensor, splitting the ribosome into its 2 subunits. Detects stalled/collided 70S ribosomes which it binds and splits by an ATP-hydrolysis driven conformational change. Acts upstream of the ribosome quality control system (RQC), a ribosome-associated complex that mediates the extraction of incompletely synthesized nascent chains from stalled ribosomes and their subsequent degradation. Probably generates substrates for RQC.</text>
</comment>
<dbReference type="Gene3D" id="3.30.1370.110">
    <property type="match status" value="1"/>
</dbReference>
<dbReference type="SUPFAM" id="SSF52540">
    <property type="entry name" value="P-loop containing nucleoside triphosphate hydrolases"/>
    <property type="match status" value="1"/>
</dbReference>
<dbReference type="GO" id="GO:0006298">
    <property type="term" value="P:mismatch repair"/>
    <property type="evidence" value="ECO:0007669"/>
    <property type="project" value="InterPro"/>
</dbReference>
<dbReference type="Pfam" id="PF00488">
    <property type="entry name" value="MutS_V"/>
    <property type="match status" value="1"/>
</dbReference>
<dbReference type="PANTHER" id="PTHR48466:SF2">
    <property type="entry name" value="OS10G0509000 PROTEIN"/>
    <property type="match status" value="1"/>
</dbReference>
<dbReference type="InterPro" id="IPR036063">
    <property type="entry name" value="Smr_dom_sf"/>
</dbReference>
<evidence type="ECO:0000256" key="10">
    <source>
        <dbReference type="SAM" id="Coils"/>
    </source>
</evidence>
<dbReference type="EMBL" id="CP003369">
    <property type="protein sequence ID" value="AGB29858.1"/>
    <property type="molecule type" value="Genomic_DNA"/>
</dbReference>
<evidence type="ECO:0000256" key="3">
    <source>
        <dbReference type="ARBA" id="ARBA00022741"/>
    </source>
</evidence>
<evidence type="ECO:0000313" key="14">
    <source>
        <dbReference type="EMBL" id="EGQ14053.1"/>
    </source>
</evidence>
<evidence type="ECO:0000256" key="4">
    <source>
        <dbReference type="ARBA" id="ARBA00022759"/>
    </source>
</evidence>
<dbReference type="FunFam" id="3.30.1370.110:FF:000004">
    <property type="entry name" value="Endonuclease MutS2"/>
    <property type="match status" value="1"/>
</dbReference>
<dbReference type="HAMAP" id="MF_00092">
    <property type="entry name" value="MutS2"/>
    <property type="match status" value="1"/>
</dbReference>
<dbReference type="GO" id="GO:0005524">
    <property type="term" value="F:ATP binding"/>
    <property type="evidence" value="ECO:0007669"/>
    <property type="project" value="UniProtKB-UniRule"/>
</dbReference>
<evidence type="ECO:0000256" key="5">
    <source>
        <dbReference type="ARBA" id="ARBA00022801"/>
    </source>
</evidence>
<dbReference type="Proteomes" id="UP000010862">
    <property type="component" value="Chromosome 2"/>
</dbReference>
<dbReference type="PROSITE" id="PS50828">
    <property type="entry name" value="SMR"/>
    <property type="match status" value="1"/>
</dbReference>
<evidence type="ECO:0000256" key="6">
    <source>
        <dbReference type="ARBA" id="ARBA00022840"/>
    </source>
</evidence>
<gene>
    <name evidence="9 14" type="primary">mutS2</name>
    <name evidence="9" type="synonym">rqcU</name>
    <name evidence="13" type="ordered locus">Prede_2632</name>
    <name evidence="14" type="ORF">HMPREF9136_1588</name>
</gene>
<feature type="compositionally biased region" description="Basic and acidic residues" evidence="11">
    <location>
        <begin position="714"/>
        <end position="729"/>
    </location>
</feature>
<dbReference type="GO" id="GO:0019843">
    <property type="term" value="F:rRNA binding"/>
    <property type="evidence" value="ECO:0007669"/>
    <property type="project" value="UniProtKB-UniRule"/>
</dbReference>
<dbReference type="FunFam" id="3.40.50.300:FF:001531">
    <property type="entry name" value="Endonuclease MutS2"/>
    <property type="match status" value="1"/>
</dbReference>
<dbReference type="AlphaFoldDB" id="F9D410"/>
<evidence type="ECO:0000313" key="13">
    <source>
        <dbReference type="EMBL" id="AGB29858.1"/>
    </source>
</evidence>
<dbReference type="PIRSF" id="PIRSF005814">
    <property type="entry name" value="MutS_YshD"/>
    <property type="match status" value="1"/>
</dbReference>
<evidence type="ECO:0000256" key="11">
    <source>
        <dbReference type="SAM" id="MobiDB-lite"/>
    </source>
</evidence>
<dbReference type="GO" id="GO:0140664">
    <property type="term" value="F:ATP-dependent DNA damage sensor activity"/>
    <property type="evidence" value="ECO:0007669"/>
    <property type="project" value="InterPro"/>
</dbReference>
<dbReference type="EC" id="3.1.-.-" evidence="9"/>
<dbReference type="GO" id="GO:0030983">
    <property type="term" value="F:mismatched DNA binding"/>
    <property type="evidence" value="ECO:0007669"/>
    <property type="project" value="InterPro"/>
</dbReference>
<dbReference type="SUPFAM" id="SSF160443">
    <property type="entry name" value="SMR domain-like"/>
    <property type="match status" value="1"/>
</dbReference>
<keyword evidence="4 9" id="KW-0255">Endonuclease</keyword>
<dbReference type="eggNOG" id="COG1193">
    <property type="taxonomic scope" value="Bacteria"/>
</dbReference>
<evidence type="ECO:0000256" key="1">
    <source>
        <dbReference type="ARBA" id="ARBA00022722"/>
    </source>
</evidence>
<dbReference type="InterPro" id="IPR046893">
    <property type="entry name" value="MSSS"/>
</dbReference>
<dbReference type="RefSeq" id="WP_005845949.1">
    <property type="nucleotide sequence ID" value="NC_019968.1"/>
</dbReference>
<dbReference type="Proteomes" id="UP000007820">
    <property type="component" value="Unassembled WGS sequence"/>
</dbReference>
<evidence type="ECO:0000259" key="12">
    <source>
        <dbReference type="PROSITE" id="PS50828"/>
    </source>
</evidence>
<dbReference type="InterPro" id="IPR002625">
    <property type="entry name" value="Smr_dom"/>
</dbReference>
<dbReference type="SMART" id="SM00463">
    <property type="entry name" value="SMR"/>
    <property type="match status" value="1"/>
</dbReference>
<dbReference type="OrthoDB" id="9808166at2"/>
<dbReference type="PATRIC" id="fig|908937.9.peg.2789"/>
<dbReference type="HOGENOM" id="CLU_011252_0_0_10"/>
<name>F9D410_PREDD</name>
<keyword evidence="1 9" id="KW-0540">Nuclease</keyword>
<dbReference type="InterPro" id="IPR000432">
    <property type="entry name" value="DNA_mismatch_repair_MutS_C"/>
</dbReference>
<keyword evidence="5 9" id="KW-0378">Hydrolase</keyword>
<dbReference type="NCBIfam" id="TIGR01069">
    <property type="entry name" value="mutS2"/>
    <property type="match status" value="1"/>
</dbReference>
<feature type="domain" description="Smr" evidence="12">
    <location>
        <begin position="841"/>
        <end position="916"/>
    </location>
</feature>
<dbReference type="STRING" id="908937.Prede_2632"/>
<keyword evidence="7 9" id="KW-0694">RNA-binding</keyword>
<dbReference type="GO" id="GO:0045910">
    <property type="term" value="P:negative regulation of DNA recombination"/>
    <property type="evidence" value="ECO:0007669"/>
    <property type="project" value="InterPro"/>
</dbReference>
<protein>
    <recommendedName>
        <fullName evidence="9">Endonuclease MutS2</fullName>
        <ecNumber evidence="9">3.1.-.-</ecNumber>
    </recommendedName>
    <alternativeName>
        <fullName evidence="9">Ribosome-associated protein quality control-upstream factor</fullName>
        <shortName evidence="9">RQC-upstream factor</shortName>
        <shortName evidence="9">RqcU</shortName>
        <ecNumber evidence="9">3.6.4.-</ecNumber>
    </alternativeName>
</protein>
<dbReference type="EMBL" id="AFPW01000023">
    <property type="protein sequence ID" value="EGQ14053.1"/>
    <property type="molecule type" value="Genomic_DNA"/>
</dbReference>
<keyword evidence="8 9" id="KW-0238">DNA-binding</keyword>